<name>A0A9N9TPZ9_PHYSR</name>
<feature type="region of interest" description="Disordered" evidence="3">
    <location>
        <begin position="665"/>
        <end position="700"/>
    </location>
</feature>
<feature type="compositionally biased region" description="Low complexity" evidence="3">
    <location>
        <begin position="681"/>
        <end position="700"/>
    </location>
</feature>
<keyword evidence="5" id="KW-1185">Reference proteome</keyword>
<feature type="region of interest" description="Disordered" evidence="3">
    <location>
        <begin position="828"/>
        <end position="866"/>
    </location>
</feature>
<dbReference type="EMBL" id="OU900096">
    <property type="protein sequence ID" value="CAG9860063.1"/>
    <property type="molecule type" value="Genomic_DNA"/>
</dbReference>
<accession>A0A9N9TPZ9</accession>
<evidence type="ECO:0000256" key="1">
    <source>
        <dbReference type="ARBA" id="ARBA00006663"/>
    </source>
</evidence>
<feature type="compositionally biased region" description="Low complexity" evidence="3">
    <location>
        <begin position="409"/>
        <end position="422"/>
    </location>
</feature>
<feature type="compositionally biased region" description="Polar residues" evidence="3">
    <location>
        <begin position="234"/>
        <end position="269"/>
    </location>
</feature>
<feature type="region of interest" description="Disordered" evidence="3">
    <location>
        <begin position="285"/>
        <end position="312"/>
    </location>
</feature>
<keyword evidence="2" id="KW-0175">Coiled coil</keyword>
<comment type="similarity">
    <text evidence="1">Belongs to the FAM161 family.</text>
</comment>
<dbReference type="Proteomes" id="UP001153712">
    <property type="component" value="Chromosome 3"/>
</dbReference>
<feature type="compositionally biased region" description="Basic residues" evidence="3">
    <location>
        <begin position="666"/>
        <end position="678"/>
    </location>
</feature>
<dbReference type="PANTHER" id="PTHR21501:SF1">
    <property type="entry name" value="PROTEIN FAM-161"/>
    <property type="match status" value="1"/>
</dbReference>
<dbReference type="GO" id="GO:0005856">
    <property type="term" value="C:cytoskeleton"/>
    <property type="evidence" value="ECO:0007669"/>
    <property type="project" value="UniProtKB-ARBA"/>
</dbReference>
<dbReference type="AlphaFoldDB" id="A0A9N9TPZ9"/>
<evidence type="ECO:0000313" key="4">
    <source>
        <dbReference type="EMBL" id="CAG9860063.1"/>
    </source>
</evidence>
<feature type="region of interest" description="Disordered" evidence="3">
    <location>
        <begin position="194"/>
        <end position="269"/>
    </location>
</feature>
<evidence type="ECO:0008006" key="6">
    <source>
        <dbReference type="Google" id="ProtNLM"/>
    </source>
</evidence>
<evidence type="ECO:0000256" key="2">
    <source>
        <dbReference type="ARBA" id="ARBA00023054"/>
    </source>
</evidence>
<dbReference type="InterPro" id="IPR019579">
    <property type="entry name" value="FAM161A/B"/>
</dbReference>
<dbReference type="GO" id="GO:0044782">
    <property type="term" value="P:cilium organization"/>
    <property type="evidence" value="ECO:0007669"/>
    <property type="project" value="TreeGrafter"/>
</dbReference>
<proteinExistence type="inferred from homology"/>
<evidence type="ECO:0000313" key="5">
    <source>
        <dbReference type="Proteomes" id="UP001153712"/>
    </source>
</evidence>
<dbReference type="PANTHER" id="PTHR21501">
    <property type="entry name" value="PROTEIN FAM-161"/>
    <property type="match status" value="1"/>
</dbReference>
<organism evidence="4 5">
    <name type="scientific">Phyllotreta striolata</name>
    <name type="common">Striped flea beetle</name>
    <name type="synonym">Crioceris striolata</name>
    <dbReference type="NCBI Taxonomy" id="444603"/>
    <lineage>
        <taxon>Eukaryota</taxon>
        <taxon>Metazoa</taxon>
        <taxon>Ecdysozoa</taxon>
        <taxon>Arthropoda</taxon>
        <taxon>Hexapoda</taxon>
        <taxon>Insecta</taxon>
        <taxon>Pterygota</taxon>
        <taxon>Neoptera</taxon>
        <taxon>Endopterygota</taxon>
        <taxon>Coleoptera</taxon>
        <taxon>Polyphaga</taxon>
        <taxon>Cucujiformia</taxon>
        <taxon>Chrysomeloidea</taxon>
        <taxon>Chrysomelidae</taxon>
        <taxon>Galerucinae</taxon>
        <taxon>Alticini</taxon>
        <taxon>Phyllotreta</taxon>
    </lineage>
</organism>
<dbReference type="OrthoDB" id="2150121at2759"/>
<protein>
    <recommendedName>
        <fullName evidence="6">Protein FAM161A</fullName>
    </recommendedName>
</protein>
<dbReference type="GO" id="GO:0005929">
    <property type="term" value="C:cilium"/>
    <property type="evidence" value="ECO:0007669"/>
    <property type="project" value="TreeGrafter"/>
</dbReference>
<dbReference type="Pfam" id="PF10595">
    <property type="entry name" value="FAM161A_B"/>
    <property type="match status" value="1"/>
</dbReference>
<reference evidence="4" key="1">
    <citation type="submission" date="2022-01" db="EMBL/GenBank/DDBJ databases">
        <authorList>
            <person name="King R."/>
        </authorList>
    </citation>
    <scope>NUCLEOTIDE SEQUENCE</scope>
</reference>
<dbReference type="InterPro" id="IPR051655">
    <property type="entry name" value="FAM161"/>
</dbReference>
<evidence type="ECO:0000256" key="3">
    <source>
        <dbReference type="SAM" id="MobiDB-lite"/>
    </source>
</evidence>
<feature type="compositionally biased region" description="Basic and acidic residues" evidence="3">
    <location>
        <begin position="289"/>
        <end position="299"/>
    </location>
</feature>
<feature type="compositionally biased region" description="Polar residues" evidence="3">
    <location>
        <begin position="844"/>
        <end position="853"/>
    </location>
</feature>
<feature type="compositionally biased region" description="Basic and acidic residues" evidence="3">
    <location>
        <begin position="854"/>
        <end position="866"/>
    </location>
</feature>
<gene>
    <name evidence="4" type="ORF">PHYEVI_LOCUS6420</name>
</gene>
<sequence length="880" mass="102852">MNNHTSSVYNNSLLKVPRNPIVGQPLPLYEQNCKYHLEERVGRSGFSEELQEMARKKYLDKETTESFVEFFNDIPEYHQVGHLSNAEFYAELEKLKLKKRAFEDSLHKEIKFDPKNTEAIECFKMEKLKSKTKKKAMSKPFCATPVNKSFSRILTPDIDSEFSDKEDIRERKKSTLKPYNKTLRPILTPDIDSEFSDKDVSIKPPSRRSVRIETPSDKFSYNGTPEPHFRTKSRTTNLKSNENLSDWENIGPSNPENVGNSTDWTKTTDFNEPLSDWKLMRSMASNPRGESKHKVELSKPQKPSDQWEETKSVPKALLRRHYSSDEIKLAAASQELKSNYSAEDLKSDDHLNRNWFSQDLKNDTNVEENRPKSGLKDRKACGNITDWEDLSIENLNTLCNSPEPLQTRSAPATPTKSKSTTKWNNGGITIPKPFQMTVRDEENKIVEELYLKMKKPKEEKPEMFKAHDIPIESLIPLFDKLVSDQQRRSFIAKEKRKAALRAQVKPFSFTKRDEEIQELTRELSKSSPNLYTDPPLKIKKFKAKPIPRNLFSNYIYRKMHEDEYYRFCTSKTSASILTRGYFYRSLQKKVRAEELLKAASLPPSMAKREKTKPKFDTCPRSYSVLRGDKPIRKSKSVPDYKIYHDKYEKELEDLKNDFISTSPRPFKLKTSKRGKRNLRLSSASSKSSSSKMTVSPSLNTSSINTSNLAAVLRIQSARNKLETEMEKRLQEAQLREELRWREKLFRKKPIWQTLAYSHEEDLAMRLRLRRDEERLRSEEHKMRMQLMYGRVNQQPTLFERQSQMKYPKTKEELKHQLRMIYGKPLKVGKRERANTPPGNEFNEENCQSETGESQESKEKECLDEKEKCECSCDETDDYKY</sequence>
<feature type="region of interest" description="Disordered" evidence="3">
    <location>
        <begin position="401"/>
        <end position="432"/>
    </location>
</feature>